<feature type="signal peptide" evidence="8">
    <location>
        <begin position="1"/>
        <end position="36"/>
    </location>
</feature>
<sequence>MPHLFRAGLLQRRFAVTLIALASTLTLSLAVPAAHAASRHHRAGAAAPAPVDAASQAAQLSGEAATPPLAIGSKGAAVVRAQVLLDRAWFSSGEIDGIFSSNLQRAVAAFQLSRGLPTSGKIDAGTWTALQEDTAPLFTTYTVTDADVAGPYEKLPTDAMEKAKLTALGYESMQEALAERFHLAPKLLADLNRRRPANAGDTLVVPDVGGTARPAGPSASIRIDKSDKMLYLLGAHDKVLAAFPVSFGGADDPLPVGRLKIVSEVKNPQFTYDPKLLKSAKPTDVKAQLPAGPNNPVGLMWLGLSKPHAGIHGTNEPSRMARVETNGCVRLTNWDVLRLASMVKPGLPVDVQE</sequence>
<dbReference type="SUPFAM" id="SSF47090">
    <property type="entry name" value="PGBD-like"/>
    <property type="match status" value="1"/>
</dbReference>
<feature type="active site" description="Nucleophile" evidence="7">
    <location>
        <position position="328"/>
    </location>
</feature>
<dbReference type="Pfam" id="PF01471">
    <property type="entry name" value="PG_binding_1"/>
    <property type="match status" value="1"/>
</dbReference>
<keyword evidence="4 7" id="KW-0133">Cell shape</keyword>
<evidence type="ECO:0000256" key="2">
    <source>
        <dbReference type="ARBA" id="ARBA00005992"/>
    </source>
</evidence>
<evidence type="ECO:0000256" key="3">
    <source>
        <dbReference type="ARBA" id="ARBA00022679"/>
    </source>
</evidence>
<evidence type="ECO:0000259" key="9">
    <source>
        <dbReference type="PROSITE" id="PS52029"/>
    </source>
</evidence>
<dbReference type="SUPFAM" id="SSF141523">
    <property type="entry name" value="L,D-transpeptidase catalytic domain-like"/>
    <property type="match status" value="1"/>
</dbReference>
<dbReference type="InterPro" id="IPR002477">
    <property type="entry name" value="Peptidoglycan-bd-like"/>
</dbReference>
<keyword evidence="6 7" id="KW-0961">Cell wall biogenesis/degradation</keyword>
<dbReference type="CDD" id="cd16913">
    <property type="entry name" value="YkuD_like"/>
    <property type="match status" value="1"/>
</dbReference>
<comment type="similarity">
    <text evidence="2">Belongs to the YkuD family.</text>
</comment>
<gene>
    <name evidence="10" type="ORF">ACFPOE_09710</name>
</gene>
<dbReference type="Gene3D" id="2.40.440.10">
    <property type="entry name" value="L,D-transpeptidase catalytic domain-like"/>
    <property type="match status" value="1"/>
</dbReference>
<dbReference type="EMBL" id="JBHSMF010000006">
    <property type="protein sequence ID" value="MFC5497805.1"/>
    <property type="molecule type" value="Genomic_DNA"/>
</dbReference>
<evidence type="ECO:0000256" key="1">
    <source>
        <dbReference type="ARBA" id="ARBA00004752"/>
    </source>
</evidence>
<feature type="active site" description="Proton donor/acceptor" evidence="7">
    <location>
        <position position="312"/>
    </location>
</feature>
<organism evidence="10 11">
    <name type="scientific">Caenimonas terrae</name>
    <dbReference type="NCBI Taxonomy" id="696074"/>
    <lineage>
        <taxon>Bacteria</taxon>
        <taxon>Pseudomonadati</taxon>
        <taxon>Pseudomonadota</taxon>
        <taxon>Betaproteobacteria</taxon>
        <taxon>Burkholderiales</taxon>
        <taxon>Comamonadaceae</taxon>
        <taxon>Caenimonas</taxon>
    </lineage>
</organism>
<name>A0ABW0NB81_9BURK</name>
<dbReference type="InterPro" id="IPR036365">
    <property type="entry name" value="PGBD-like_sf"/>
</dbReference>
<comment type="caution">
    <text evidence="10">The sequence shown here is derived from an EMBL/GenBank/DDBJ whole genome shotgun (WGS) entry which is preliminary data.</text>
</comment>
<proteinExistence type="inferred from homology"/>
<evidence type="ECO:0000256" key="6">
    <source>
        <dbReference type="ARBA" id="ARBA00023316"/>
    </source>
</evidence>
<evidence type="ECO:0000256" key="8">
    <source>
        <dbReference type="SAM" id="SignalP"/>
    </source>
</evidence>
<reference evidence="11" key="1">
    <citation type="journal article" date="2019" name="Int. J. Syst. Evol. Microbiol.">
        <title>The Global Catalogue of Microorganisms (GCM) 10K type strain sequencing project: providing services to taxonomists for standard genome sequencing and annotation.</title>
        <authorList>
            <consortium name="The Broad Institute Genomics Platform"/>
            <consortium name="The Broad Institute Genome Sequencing Center for Infectious Disease"/>
            <person name="Wu L."/>
            <person name="Ma J."/>
        </authorList>
    </citation>
    <scope>NUCLEOTIDE SEQUENCE [LARGE SCALE GENOMIC DNA]</scope>
    <source>
        <strain evidence="11">CCUG 57401</strain>
    </source>
</reference>
<dbReference type="Gene3D" id="1.10.101.10">
    <property type="entry name" value="PGBD-like superfamily/PGBD"/>
    <property type="match status" value="1"/>
</dbReference>
<dbReference type="RefSeq" id="WP_376849882.1">
    <property type="nucleotide sequence ID" value="NZ_JBHSMF010000006.1"/>
</dbReference>
<dbReference type="InterPro" id="IPR036366">
    <property type="entry name" value="PGBDSf"/>
</dbReference>
<evidence type="ECO:0000313" key="10">
    <source>
        <dbReference type="EMBL" id="MFC5497805.1"/>
    </source>
</evidence>
<evidence type="ECO:0000313" key="11">
    <source>
        <dbReference type="Proteomes" id="UP001596037"/>
    </source>
</evidence>
<dbReference type="PROSITE" id="PS52029">
    <property type="entry name" value="LD_TPASE"/>
    <property type="match status" value="1"/>
</dbReference>
<keyword evidence="5 7" id="KW-0573">Peptidoglycan synthesis</keyword>
<dbReference type="PANTHER" id="PTHR30582:SF30">
    <property type="entry name" value="BLR4375 PROTEIN"/>
    <property type="match status" value="1"/>
</dbReference>
<keyword evidence="8" id="KW-0732">Signal</keyword>
<protein>
    <submittedName>
        <fullName evidence="10">L,D-transpeptidase family protein</fullName>
    </submittedName>
</protein>
<feature type="chain" id="PRO_5046989713" evidence="8">
    <location>
        <begin position="37"/>
        <end position="353"/>
    </location>
</feature>
<comment type="pathway">
    <text evidence="1 7">Cell wall biogenesis; peptidoglycan biosynthesis.</text>
</comment>
<evidence type="ECO:0000256" key="5">
    <source>
        <dbReference type="ARBA" id="ARBA00022984"/>
    </source>
</evidence>
<dbReference type="Pfam" id="PF03734">
    <property type="entry name" value="YkuD"/>
    <property type="match status" value="1"/>
</dbReference>
<evidence type="ECO:0000256" key="4">
    <source>
        <dbReference type="ARBA" id="ARBA00022960"/>
    </source>
</evidence>
<dbReference type="InterPro" id="IPR038063">
    <property type="entry name" value="Transpep_catalytic_dom"/>
</dbReference>
<keyword evidence="11" id="KW-1185">Reference proteome</keyword>
<accession>A0ABW0NB81</accession>
<dbReference type="InterPro" id="IPR005490">
    <property type="entry name" value="LD_TPept_cat_dom"/>
</dbReference>
<keyword evidence="3" id="KW-0808">Transferase</keyword>
<dbReference type="PANTHER" id="PTHR30582">
    <property type="entry name" value="L,D-TRANSPEPTIDASE"/>
    <property type="match status" value="1"/>
</dbReference>
<dbReference type="Proteomes" id="UP001596037">
    <property type="component" value="Unassembled WGS sequence"/>
</dbReference>
<evidence type="ECO:0000256" key="7">
    <source>
        <dbReference type="PROSITE-ProRule" id="PRU01373"/>
    </source>
</evidence>
<dbReference type="InterPro" id="IPR050979">
    <property type="entry name" value="LD-transpeptidase"/>
</dbReference>
<feature type="domain" description="L,D-TPase catalytic" evidence="9">
    <location>
        <begin position="219"/>
        <end position="352"/>
    </location>
</feature>